<protein>
    <recommendedName>
        <fullName evidence="3">HNH endonuclease</fullName>
    </recommendedName>
</protein>
<comment type="caution">
    <text evidence="1">The sequence shown here is derived from an EMBL/GenBank/DDBJ whole genome shotgun (WGS) entry which is preliminary data.</text>
</comment>
<name>A0ABQ2F5I1_9MICO</name>
<reference evidence="2" key="1">
    <citation type="journal article" date="2019" name="Int. J. Syst. Evol. Microbiol.">
        <title>The Global Catalogue of Microorganisms (GCM) 10K type strain sequencing project: providing services to taxonomists for standard genome sequencing and annotation.</title>
        <authorList>
            <consortium name="The Broad Institute Genomics Platform"/>
            <consortium name="The Broad Institute Genome Sequencing Center for Infectious Disease"/>
            <person name="Wu L."/>
            <person name="Ma J."/>
        </authorList>
    </citation>
    <scope>NUCLEOTIDE SEQUENCE [LARGE SCALE GENOMIC DNA]</scope>
    <source>
        <strain evidence="2">CGMCC 1.5362</strain>
    </source>
</reference>
<organism evidence="1 2">
    <name type="scientific">Ornithinimicrobium pekingense</name>
    <dbReference type="NCBI Taxonomy" id="384677"/>
    <lineage>
        <taxon>Bacteria</taxon>
        <taxon>Bacillati</taxon>
        <taxon>Actinomycetota</taxon>
        <taxon>Actinomycetes</taxon>
        <taxon>Micrococcales</taxon>
        <taxon>Ornithinimicrobiaceae</taxon>
        <taxon>Ornithinimicrobium</taxon>
    </lineage>
</organism>
<dbReference type="EMBL" id="BMLB01000002">
    <property type="protein sequence ID" value="GGK64061.1"/>
    <property type="molecule type" value="Genomic_DNA"/>
</dbReference>
<dbReference type="Proteomes" id="UP000662111">
    <property type="component" value="Unassembled WGS sequence"/>
</dbReference>
<evidence type="ECO:0000313" key="2">
    <source>
        <dbReference type="Proteomes" id="UP000662111"/>
    </source>
</evidence>
<evidence type="ECO:0008006" key="3">
    <source>
        <dbReference type="Google" id="ProtNLM"/>
    </source>
</evidence>
<evidence type="ECO:0000313" key="1">
    <source>
        <dbReference type="EMBL" id="GGK64061.1"/>
    </source>
</evidence>
<sequence>MPRQAASRRVANLHARPGVGGRKVLALLRRPTGFGKREDRTCDRCRAYAPSGTAFWPFLIRPRGDIALGVGMCNTCARREGIA</sequence>
<accession>A0ABQ2F5I1</accession>
<proteinExistence type="predicted"/>
<keyword evidence="2" id="KW-1185">Reference proteome</keyword>
<gene>
    <name evidence="1" type="ORF">GCM10011509_10590</name>
</gene>